<organism evidence="2 3">
    <name type="scientific">Clonostachys chloroleuca</name>
    <dbReference type="NCBI Taxonomy" id="1926264"/>
    <lineage>
        <taxon>Eukaryota</taxon>
        <taxon>Fungi</taxon>
        <taxon>Dikarya</taxon>
        <taxon>Ascomycota</taxon>
        <taxon>Pezizomycotina</taxon>
        <taxon>Sordariomycetes</taxon>
        <taxon>Hypocreomycetidae</taxon>
        <taxon>Hypocreales</taxon>
        <taxon>Bionectriaceae</taxon>
        <taxon>Clonostachys</taxon>
    </lineage>
</organism>
<reference evidence="2" key="1">
    <citation type="submission" date="2023-01" db="EMBL/GenBank/DDBJ databases">
        <authorList>
            <person name="Piombo E."/>
        </authorList>
    </citation>
    <scope>NUCLEOTIDE SEQUENCE</scope>
</reference>
<name>A0AA35LSN4_9HYPO</name>
<accession>A0AA35LSN4</accession>
<proteinExistence type="predicted"/>
<dbReference type="Proteomes" id="UP001160390">
    <property type="component" value="Unassembled WGS sequence"/>
</dbReference>
<comment type="caution">
    <text evidence="2">The sequence shown here is derived from an EMBL/GenBank/DDBJ whole genome shotgun (WGS) entry which is preliminary data.</text>
</comment>
<sequence>MSSNSGREGYCVRCGRCSGRNGQKKCKKEWIRCTTVAHNPTRLQEASRAVQYIDCYRCPDHPGAPPGDFWGTQPEDQPSVPTADEVGLPRPGEETTVLDSTEDTALSSVYQPIQGEPSGSYHQRTFSDSTDPLHWDEERFARETTDVAGLAETLSDTHINESQTAQIPHISSAESYFAHDARATKRGRVAYTGPDGRKHKVEADAWIEAMVDHGGKYVECWLYTEEESMLQVYTYTFGEAEGSSSSRRHRRRKN</sequence>
<evidence type="ECO:0000256" key="1">
    <source>
        <dbReference type="SAM" id="MobiDB-lite"/>
    </source>
</evidence>
<protein>
    <submittedName>
        <fullName evidence="2">Uncharacterized protein</fullName>
    </submittedName>
</protein>
<dbReference type="AlphaFoldDB" id="A0AA35LSN4"/>
<keyword evidence="3" id="KW-1185">Reference proteome</keyword>
<evidence type="ECO:0000313" key="3">
    <source>
        <dbReference type="Proteomes" id="UP001160390"/>
    </source>
</evidence>
<dbReference type="EMBL" id="CABFNP030000613">
    <property type="protein sequence ID" value="CAI6058038.1"/>
    <property type="molecule type" value="Genomic_DNA"/>
</dbReference>
<gene>
    <name evidence="2" type="ORF">CCHLO57077_00018195</name>
</gene>
<feature type="region of interest" description="Disordered" evidence="1">
    <location>
        <begin position="66"/>
        <end position="99"/>
    </location>
</feature>
<evidence type="ECO:0000313" key="2">
    <source>
        <dbReference type="EMBL" id="CAI6058038.1"/>
    </source>
</evidence>